<feature type="transmembrane region" description="Helical" evidence="1">
    <location>
        <begin position="44"/>
        <end position="63"/>
    </location>
</feature>
<evidence type="ECO:0000313" key="2">
    <source>
        <dbReference type="EMBL" id="MPL60566.1"/>
    </source>
</evidence>
<proteinExistence type="predicted"/>
<keyword evidence="1" id="KW-1133">Transmembrane helix</keyword>
<keyword evidence="1" id="KW-0812">Transmembrane</keyword>
<protein>
    <submittedName>
        <fullName evidence="2">Uncharacterized protein</fullName>
    </submittedName>
</protein>
<organism evidence="2">
    <name type="scientific">bioreactor metagenome</name>
    <dbReference type="NCBI Taxonomy" id="1076179"/>
    <lineage>
        <taxon>unclassified sequences</taxon>
        <taxon>metagenomes</taxon>
        <taxon>ecological metagenomes</taxon>
    </lineage>
</organism>
<name>A0A644T133_9ZZZZ</name>
<dbReference type="EMBL" id="VSSQ01000012">
    <property type="protein sequence ID" value="MPL60566.1"/>
    <property type="molecule type" value="Genomic_DNA"/>
</dbReference>
<sequence length="102" mass="11588">MSISRISRKRENSRALFKRVYTIVVALFIGFALIYSYYINVLIFAVLSIVIFFGIISLNFFNIRNFIPGICAQQVAIRLGAAVFYLVAAFLLISKIGLYSHK</sequence>
<keyword evidence="1" id="KW-0472">Membrane</keyword>
<evidence type="ECO:0000256" key="1">
    <source>
        <dbReference type="SAM" id="Phobius"/>
    </source>
</evidence>
<comment type="caution">
    <text evidence="2">The sequence shown here is derived from an EMBL/GenBank/DDBJ whole genome shotgun (WGS) entry which is preliminary data.</text>
</comment>
<dbReference type="AlphaFoldDB" id="A0A644T133"/>
<feature type="transmembrane region" description="Helical" evidence="1">
    <location>
        <begin position="75"/>
        <end position="98"/>
    </location>
</feature>
<gene>
    <name evidence="2" type="ORF">SDC9_06127</name>
</gene>
<feature type="transmembrane region" description="Helical" evidence="1">
    <location>
        <begin position="20"/>
        <end position="38"/>
    </location>
</feature>
<reference evidence="2" key="1">
    <citation type="submission" date="2019-08" db="EMBL/GenBank/DDBJ databases">
        <authorList>
            <person name="Kucharzyk K."/>
            <person name="Murdoch R.W."/>
            <person name="Higgins S."/>
            <person name="Loffler F."/>
        </authorList>
    </citation>
    <scope>NUCLEOTIDE SEQUENCE</scope>
</reference>
<accession>A0A644T133</accession>